<organism evidence="1">
    <name type="scientific">hydrothermal vent metagenome</name>
    <dbReference type="NCBI Taxonomy" id="652676"/>
    <lineage>
        <taxon>unclassified sequences</taxon>
        <taxon>metagenomes</taxon>
        <taxon>ecological metagenomes</taxon>
    </lineage>
</organism>
<protein>
    <submittedName>
        <fullName evidence="1">Uncharacterized protein</fullName>
    </submittedName>
</protein>
<evidence type="ECO:0000313" key="1">
    <source>
        <dbReference type="EMBL" id="CUV05196.1"/>
    </source>
</evidence>
<name>A0A160VCB2_9ZZZZ</name>
<dbReference type="EMBL" id="FAXA01000248">
    <property type="protein sequence ID" value="CUV05196.1"/>
    <property type="molecule type" value="Genomic_DNA"/>
</dbReference>
<sequence>MAKTTTHRDPIKRAARIERRAQKRLETVMRKKLVKKMKIDTSVL</sequence>
<gene>
    <name evidence="1" type="ORF">MGWOODY_Clf2688</name>
</gene>
<accession>A0A160VCB2</accession>
<reference evidence="1" key="1">
    <citation type="submission" date="2015-10" db="EMBL/GenBank/DDBJ databases">
        <authorList>
            <person name="Gilbert D.G."/>
        </authorList>
    </citation>
    <scope>NUCLEOTIDE SEQUENCE</scope>
</reference>
<proteinExistence type="predicted"/>
<dbReference type="AlphaFoldDB" id="A0A160VCB2"/>